<feature type="compositionally biased region" description="Polar residues" evidence="1">
    <location>
        <begin position="335"/>
        <end position="344"/>
    </location>
</feature>
<dbReference type="EMBL" id="VAHF01000004">
    <property type="protein sequence ID" value="TXG63657.1"/>
    <property type="molecule type" value="Genomic_DNA"/>
</dbReference>
<evidence type="ECO:0008006" key="4">
    <source>
        <dbReference type="Google" id="ProtNLM"/>
    </source>
</evidence>
<protein>
    <recommendedName>
        <fullName evidence="4">Protein TIME FOR COFFEE</fullName>
    </recommendedName>
</protein>
<feature type="compositionally biased region" description="Low complexity" evidence="1">
    <location>
        <begin position="191"/>
        <end position="210"/>
    </location>
</feature>
<feature type="region of interest" description="Disordered" evidence="1">
    <location>
        <begin position="1097"/>
        <end position="1273"/>
    </location>
</feature>
<feature type="compositionally biased region" description="Basic and acidic residues" evidence="1">
    <location>
        <begin position="503"/>
        <end position="519"/>
    </location>
</feature>
<feature type="compositionally biased region" description="Low complexity" evidence="1">
    <location>
        <begin position="524"/>
        <end position="540"/>
    </location>
</feature>
<feature type="compositionally biased region" description="Basic and acidic residues" evidence="1">
    <location>
        <begin position="49"/>
        <end position="72"/>
    </location>
</feature>
<feature type="compositionally biased region" description="Polar residues" evidence="1">
    <location>
        <begin position="118"/>
        <end position="132"/>
    </location>
</feature>
<feature type="compositionally biased region" description="Polar residues" evidence="1">
    <location>
        <begin position="309"/>
        <end position="320"/>
    </location>
</feature>
<feature type="region of interest" description="Disordered" evidence="1">
    <location>
        <begin position="254"/>
        <end position="344"/>
    </location>
</feature>
<feature type="compositionally biased region" description="Polar residues" evidence="1">
    <location>
        <begin position="273"/>
        <end position="294"/>
    </location>
</feature>
<proteinExistence type="predicted"/>
<evidence type="ECO:0000313" key="2">
    <source>
        <dbReference type="EMBL" id="TXG63657.1"/>
    </source>
</evidence>
<feature type="region of interest" description="Disordered" evidence="1">
    <location>
        <begin position="1021"/>
        <end position="1070"/>
    </location>
</feature>
<feature type="region of interest" description="Disordered" evidence="1">
    <location>
        <begin position="1"/>
        <end position="147"/>
    </location>
</feature>
<gene>
    <name evidence="2" type="ORF">EZV62_010651</name>
</gene>
<evidence type="ECO:0000256" key="1">
    <source>
        <dbReference type="SAM" id="MobiDB-lite"/>
    </source>
</evidence>
<organism evidence="2 3">
    <name type="scientific">Acer yangbiense</name>
    <dbReference type="NCBI Taxonomy" id="1000413"/>
    <lineage>
        <taxon>Eukaryota</taxon>
        <taxon>Viridiplantae</taxon>
        <taxon>Streptophyta</taxon>
        <taxon>Embryophyta</taxon>
        <taxon>Tracheophyta</taxon>
        <taxon>Spermatophyta</taxon>
        <taxon>Magnoliopsida</taxon>
        <taxon>eudicotyledons</taxon>
        <taxon>Gunneridae</taxon>
        <taxon>Pentapetalae</taxon>
        <taxon>rosids</taxon>
        <taxon>malvids</taxon>
        <taxon>Sapindales</taxon>
        <taxon>Sapindaceae</taxon>
        <taxon>Hippocastanoideae</taxon>
        <taxon>Acereae</taxon>
        <taxon>Acer</taxon>
    </lineage>
</organism>
<reference evidence="3" key="1">
    <citation type="journal article" date="2019" name="Gigascience">
        <title>De novo genome assembly of the endangered Acer yangbiense, a plant species with extremely small populations endemic to Yunnan Province, China.</title>
        <authorList>
            <person name="Yang J."/>
            <person name="Wariss H.M."/>
            <person name="Tao L."/>
            <person name="Zhang R."/>
            <person name="Yun Q."/>
            <person name="Hollingsworth P."/>
            <person name="Dao Z."/>
            <person name="Luo G."/>
            <person name="Guo H."/>
            <person name="Ma Y."/>
            <person name="Sun W."/>
        </authorList>
    </citation>
    <scope>NUCLEOTIDE SEQUENCE [LARGE SCALE GENOMIC DNA]</scope>
    <source>
        <strain evidence="3">cv. Malutang</strain>
    </source>
</reference>
<feature type="compositionally biased region" description="Low complexity" evidence="1">
    <location>
        <begin position="885"/>
        <end position="898"/>
    </location>
</feature>
<feature type="compositionally biased region" description="Basic residues" evidence="1">
    <location>
        <begin position="73"/>
        <end position="83"/>
    </location>
</feature>
<feature type="compositionally biased region" description="Low complexity" evidence="1">
    <location>
        <begin position="1181"/>
        <end position="1193"/>
    </location>
</feature>
<feature type="compositionally biased region" description="Low complexity" evidence="1">
    <location>
        <begin position="858"/>
        <end position="872"/>
    </location>
</feature>
<keyword evidence="3" id="KW-1185">Reference proteome</keyword>
<dbReference type="OrthoDB" id="784889at2759"/>
<feature type="region of interest" description="Disordered" evidence="1">
    <location>
        <begin position="741"/>
        <end position="761"/>
    </location>
</feature>
<feature type="compositionally biased region" description="Low complexity" evidence="1">
    <location>
        <begin position="1102"/>
        <end position="1145"/>
    </location>
</feature>
<feature type="compositionally biased region" description="Basic and acidic residues" evidence="1">
    <location>
        <begin position="1"/>
        <end position="16"/>
    </location>
</feature>
<feature type="region of interest" description="Disordered" evidence="1">
    <location>
        <begin position="357"/>
        <end position="395"/>
    </location>
</feature>
<feature type="region of interest" description="Disordered" evidence="1">
    <location>
        <begin position="503"/>
        <end position="550"/>
    </location>
</feature>
<name>A0A5C7I2X9_9ROSI</name>
<feature type="compositionally biased region" description="Basic and acidic residues" evidence="1">
    <location>
        <begin position="258"/>
        <end position="272"/>
    </location>
</feature>
<dbReference type="InterPro" id="IPR039317">
    <property type="entry name" value="TIC"/>
</dbReference>
<feature type="region of interest" description="Disordered" evidence="1">
    <location>
        <begin position="852"/>
        <end position="922"/>
    </location>
</feature>
<dbReference type="GO" id="GO:0042752">
    <property type="term" value="P:regulation of circadian rhythm"/>
    <property type="evidence" value="ECO:0007669"/>
    <property type="project" value="InterPro"/>
</dbReference>
<feature type="compositionally biased region" description="Basic and acidic residues" evidence="1">
    <location>
        <begin position="357"/>
        <end position="373"/>
    </location>
</feature>
<dbReference type="GO" id="GO:0005634">
    <property type="term" value="C:nucleus"/>
    <property type="evidence" value="ECO:0007669"/>
    <property type="project" value="TreeGrafter"/>
</dbReference>
<feature type="compositionally biased region" description="Polar residues" evidence="1">
    <location>
        <begin position="1061"/>
        <end position="1070"/>
    </location>
</feature>
<accession>A0A5C7I2X9</accession>
<comment type="caution">
    <text evidence="2">The sequence shown here is derived from an EMBL/GenBank/DDBJ whole genome shotgun (WGS) entry which is preliminary data.</text>
</comment>
<dbReference type="PANTHER" id="PTHR34798:SF1">
    <property type="entry name" value="TIC-LIKE PROTEIN"/>
    <property type="match status" value="1"/>
</dbReference>
<feature type="region of interest" description="Disordered" evidence="1">
    <location>
        <begin position="165"/>
        <end position="236"/>
    </location>
</feature>
<feature type="compositionally biased region" description="Polar residues" evidence="1">
    <location>
        <begin position="1194"/>
        <end position="1266"/>
    </location>
</feature>
<dbReference type="Proteomes" id="UP000323000">
    <property type="component" value="Chromosome 4"/>
</dbReference>
<feature type="compositionally biased region" description="Low complexity" evidence="1">
    <location>
        <begin position="1021"/>
        <end position="1037"/>
    </location>
</feature>
<sequence length="1289" mass="139714">MKEGSISMDRSREARRSNQTSANGLSRRRQRSSSLRDSHEEDGQMELQDTVRLRDRAHQRDRDRYRDREFSNHHKKIQNKRRRGDSLTQENNREGGESTEGSVADEEEYEIEERRLTHINSYNTTPFSSSLSNHRKNLPPTRPVKQAPALKATDEMIGVLVPRKARSASVKRSHENWVSGNGGFWEDHRASTSTASRSAEANSPSSSNVSVRKKMKPNGPKTRLPKASKSSSSVQQDDIEIEIAEVLFGLRKQSQNSKNEDDNTRQKLESKDVNSISQESKPSVSVLAQNNSPASDLLHVPKKNKVEADNSSNPGENCSIASPDKFECELPGKMENSSAPVSQKSAISCEASQVLDAAKESVESQEEATKQGDSKPSIEGSGYTDGPVTERNPVSDVKESALCAKIGVDLQDSTVTKASWTASERESRKEEKFKIDLMVRRIVPFQQALPPMASSADRDGFNDFASDPNLYHVNMKSDVKDENVKKAEIEELEEKKIEPIGESRKMKFDLEKPNKDNGRDNIINKLQNPSQKQPQQPSKSTMPKVEKSAHSGSVPLQIAVAGWANGVPQMGYMPPFQALVPMDGSARSAAAQQPPQFVLSQPRPKRCTTHHYIARNISLNQQLAKMNHFSPVGAGSAPLRGGKPSSINVIPTTENLIHGNPLQGSFPVVNLNSVQDKGQATASFPAVTQKVKSSEGVNVLDPAQRKQFVLQQAPQPASTGNFLHAPAFIFPVSQQQATVTGAANQSGPLKPATSNKSTSFSGNSTAVFPASSTSLPPVAAAVSYSYPNMTILQNSGYPYPVPTPIGAPPAIRGSHSQALPYFNGSFYSSQFFHPSQLQQQQQPNSQPLIQAHQNTNTSSASSSSYKQPQSQQPRGMPVSGSNILSSTSMQQPQQSQKQHVPASNKNRKLEAEMSGENTPSLAESRISHNQTSAYSQNFSVPLQSLNYASMPSSAVSGSNNGGNHGEKQQQSQQKNLKGGVELIPPQAFAMSFASFSGSNNTGSNLSFSSMPQNPAIFQSQGYQVAPPAQAAQQKNQQMSEMKTGGGSSNHDDSKKTGLGKSATTNGQTLVFDNPARTLNFVSTPFTGNWPSRSITQTAQVASNSQNFHQNQLHQHQKQQMLQQSRSKPQTSNSQSSSSIAAKHSNNGSIFPQTIVQGNSSSQSPQWKNSTRTPTIQVTPTSVVSSNVSNHKNVPQQQVRSPQGQTQISFERNSKSGQGQQIPTSNQSPSPSGGNLIITCSTGSKAGSSIPTLQPENSSASTGQKSSPVCGRNVPSILSTCASQLSELKY</sequence>
<feature type="region of interest" description="Disordered" evidence="1">
    <location>
        <begin position="950"/>
        <end position="975"/>
    </location>
</feature>
<evidence type="ECO:0000313" key="3">
    <source>
        <dbReference type="Proteomes" id="UP000323000"/>
    </source>
</evidence>
<feature type="compositionally biased region" description="Polar residues" evidence="1">
    <location>
        <begin position="1146"/>
        <end position="1180"/>
    </location>
</feature>
<dbReference type="PANTHER" id="PTHR34798">
    <property type="entry name" value="PROTEIN TIME FOR COFFEE"/>
    <property type="match status" value="1"/>
</dbReference>